<dbReference type="CDD" id="cd02232">
    <property type="entry name" value="cupin_ARD"/>
    <property type="match status" value="1"/>
</dbReference>
<name>A0AAV4BY56_9GAST</name>
<dbReference type="Pfam" id="PF03079">
    <property type="entry name" value="ARD"/>
    <property type="match status" value="1"/>
</dbReference>
<accession>A0AAV4BY56</accession>
<keyword evidence="3 11" id="KW-0533">Nickel</keyword>
<evidence type="ECO:0000256" key="2">
    <source>
        <dbReference type="ARBA" id="ARBA00022490"/>
    </source>
</evidence>
<gene>
    <name evidence="12" type="ORF">PoB_005025900</name>
</gene>
<dbReference type="InterPro" id="IPR011051">
    <property type="entry name" value="RmlC_Cupin_sf"/>
</dbReference>
<evidence type="ECO:0000256" key="7">
    <source>
        <dbReference type="ARBA" id="ARBA00023002"/>
    </source>
</evidence>
<dbReference type="GO" id="GO:0005506">
    <property type="term" value="F:iron ion binding"/>
    <property type="evidence" value="ECO:0007669"/>
    <property type="project" value="UniProtKB-UniRule"/>
</dbReference>
<dbReference type="GO" id="GO:0005737">
    <property type="term" value="C:cytoplasm"/>
    <property type="evidence" value="ECO:0007669"/>
    <property type="project" value="UniProtKB-SubCell"/>
</dbReference>
<dbReference type="PANTHER" id="PTHR23418">
    <property type="entry name" value="ACIREDUCTONE DIOXYGENASE"/>
    <property type="match status" value="1"/>
</dbReference>
<evidence type="ECO:0000256" key="1">
    <source>
        <dbReference type="ARBA" id="ARBA00000428"/>
    </source>
</evidence>
<evidence type="ECO:0000313" key="13">
    <source>
        <dbReference type="Proteomes" id="UP000735302"/>
    </source>
</evidence>
<comment type="catalytic activity">
    <reaction evidence="11">
        <text>1,2-dihydroxy-5-(methylsulfanyl)pent-1-en-3-one + O2 = 3-(methylsulfanyl)propanoate + CO + formate + 2 H(+)</text>
        <dbReference type="Rhea" id="RHEA:14161"/>
        <dbReference type="ChEBI" id="CHEBI:15378"/>
        <dbReference type="ChEBI" id="CHEBI:15379"/>
        <dbReference type="ChEBI" id="CHEBI:15740"/>
        <dbReference type="ChEBI" id="CHEBI:17245"/>
        <dbReference type="ChEBI" id="CHEBI:49016"/>
        <dbReference type="ChEBI" id="CHEBI:49252"/>
        <dbReference type="EC" id="1.13.11.53"/>
    </reaction>
</comment>
<keyword evidence="6 11" id="KW-0223">Dioxygenase</keyword>
<dbReference type="AlphaFoldDB" id="A0AAV4BY56"/>
<keyword evidence="4 11" id="KW-0028">Amino-acid biosynthesis</keyword>
<keyword evidence="7 11" id="KW-0560">Oxidoreductase</keyword>
<comment type="caution">
    <text evidence="12">The sequence shown here is derived from an EMBL/GenBank/DDBJ whole genome shotgun (WGS) entry which is preliminary data.</text>
</comment>
<dbReference type="GO" id="GO:0005634">
    <property type="term" value="C:nucleus"/>
    <property type="evidence" value="ECO:0007669"/>
    <property type="project" value="UniProtKB-SubCell"/>
</dbReference>
<dbReference type="Proteomes" id="UP000735302">
    <property type="component" value="Unassembled WGS sequence"/>
</dbReference>
<comment type="subcellular location">
    <subcellularLocation>
        <location evidence="11">Cytoplasm</location>
    </subcellularLocation>
    <subcellularLocation>
        <location evidence="11">Nucleus</location>
    </subcellularLocation>
</comment>
<evidence type="ECO:0000256" key="11">
    <source>
        <dbReference type="HAMAP-Rule" id="MF_03154"/>
    </source>
</evidence>
<feature type="binding site" evidence="11">
    <location>
        <position position="145"/>
    </location>
    <ligand>
        <name>Ni(2+)</name>
        <dbReference type="ChEBI" id="CHEBI:49786"/>
        <note>for nickel-dependent acireductone dioxygenase activity</note>
    </ligand>
</feature>
<feature type="binding site" evidence="11">
    <location>
        <position position="106"/>
    </location>
    <ligand>
        <name>Ni(2+)</name>
        <dbReference type="ChEBI" id="CHEBI:49786"/>
        <note>for nickel-dependent acireductone dioxygenase activity</note>
    </ligand>
</feature>
<reference evidence="12 13" key="1">
    <citation type="journal article" date="2021" name="Elife">
        <title>Chloroplast acquisition without the gene transfer in kleptoplastic sea slugs, Plakobranchus ocellatus.</title>
        <authorList>
            <person name="Maeda T."/>
            <person name="Takahashi S."/>
            <person name="Yoshida T."/>
            <person name="Shimamura S."/>
            <person name="Takaki Y."/>
            <person name="Nagai Y."/>
            <person name="Toyoda A."/>
            <person name="Suzuki Y."/>
            <person name="Arimoto A."/>
            <person name="Ishii H."/>
            <person name="Satoh N."/>
            <person name="Nishiyama T."/>
            <person name="Hasebe M."/>
            <person name="Maruyama T."/>
            <person name="Minagawa J."/>
            <person name="Obokata J."/>
            <person name="Shigenobu S."/>
        </authorList>
    </citation>
    <scope>NUCLEOTIDE SEQUENCE [LARGE SCALE GENOMIC DNA]</scope>
</reference>
<evidence type="ECO:0000256" key="8">
    <source>
        <dbReference type="ARBA" id="ARBA00023004"/>
    </source>
</evidence>
<dbReference type="InterPro" id="IPR014710">
    <property type="entry name" value="RmlC-like_jellyroll"/>
</dbReference>
<dbReference type="Gene3D" id="2.60.120.10">
    <property type="entry name" value="Jelly Rolls"/>
    <property type="match status" value="1"/>
</dbReference>
<keyword evidence="10 11" id="KW-0539">Nucleus</keyword>
<keyword evidence="9 11" id="KW-0486">Methionine biosynthesis</keyword>
<comment type="pathway">
    <text evidence="11">Amino-acid biosynthesis; L-methionine biosynthesis via salvage pathway; L-methionine from S-methyl-5-thio-alpha-D-ribose 1-phosphate: step 5/6.</text>
</comment>
<dbReference type="EC" id="1.13.11.53" evidence="11"/>
<feature type="binding site" evidence="11">
    <location>
        <position position="100"/>
    </location>
    <ligand>
        <name>Ni(2+)</name>
        <dbReference type="ChEBI" id="CHEBI:49786"/>
        <note>for nickel-dependent acireductone dioxygenase activity</note>
    </ligand>
</feature>
<dbReference type="GO" id="GO:0019509">
    <property type="term" value="P:L-methionine salvage from methylthioadenosine"/>
    <property type="evidence" value="ECO:0007669"/>
    <property type="project" value="UniProtKB-UniRule"/>
</dbReference>
<evidence type="ECO:0000256" key="5">
    <source>
        <dbReference type="ARBA" id="ARBA00022723"/>
    </source>
</evidence>
<sequence length="190" mass="22137">MLHSPSPATAQIWYLDNDATVSKNHKRPNIAQPPTFIQAEELTQLSGAELMKFDADIINHCSKFADLRKQRGFIFEDEIELNKDNMKKFENDLAMFFTEHIHADDEVRMVLDGSGYFDVRDKDDKWLRIEANKDDLVIIPAGLYHRFTLDTNNYIKCKRLFSGSPVWTAFFRPEADAHPARKQFLERRNS</sequence>
<dbReference type="GO" id="GO:0010309">
    <property type="term" value="F:acireductone dioxygenase [iron(II)-requiring] activity"/>
    <property type="evidence" value="ECO:0007669"/>
    <property type="project" value="UniProtKB-UniRule"/>
</dbReference>
<dbReference type="InterPro" id="IPR004313">
    <property type="entry name" value="ARD"/>
</dbReference>
<dbReference type="GO" id="GO:0016151">
    <property type="term" value="F:nickel cation binding"/>
    <property type="evidence" value="ECO:0007669"/>
    <property type="project" value="UniProtKB-UniRule"/>
</dbReference>
<dbReference type="InterPro" id="IPR027496">
    <property type="entry name" value="ARD_euk"/>
</dbReference>
<keyword evidence="2 11" id="KW-0963">Cytoplasm</keyword>
<dbReference type="SUPFAM" id="SSF51182">
    <property type="entry name" value="RmlC-like cupins"/>
    <property type="match status" value="1"/>
</dbReference>
<organism evidence="12 13">
    <name type="scientific">Plakobranchus ocellatus</name>
    <dbReference type="NCBI Taxonomy" id="259542"/>
    <lineage>
        <taxon>Eukaryota</taxon>
        <taxon>Metazoa</taxon>
        <taxon>Spiralia</taxon>
        <taxon>Lophotrochozoa</taxon>
        <taxon>Mollusca</taxon>
        <taxon>Gastropoda</taxon>
        <taxon>Heterobranchia</taxon>
        <taxon>Euthyneura</taxon>
        <taxon>Panpulmonata</taxon>
        <taxon>Sacoglossa</taxon>
        <taxon>Placobranchoidea</taxon>
        <taxon>Plakobranchidae</taxon>
        <taxon>Plakobranchus</taxon>
    </lineage>
</organism>
<dbReference type="FunFam" id="2.60.120.10:FF:000099">
    <property type="entry name" value="1,2-dihydroxy-3-keto-5-methylthiopentene dioxygenase"/>
    <property type="match status" value="1"/>
</dbReference>
<dbReference type="EC" id="1.13.11.54" evidence="11"/>
<dbReference type="HAMAP" id="MF_03154">
    <property type="entry name" value="Salvage_MtnD_euk"/>
    <property type="match status" value="1"/>
</dbReference>
<feature type="binding site" evidence="11">
    <location>
        <position position="145"/>
    </location>
    <ligand>
        <name>Fe(2+)</name>
        <dbReference type="ChEBI" id="CHEBI:29033"/>
        <note>for iron-dependent acireductone dioxygenase activity</note>
    </ligand>
</feature>
<comment type="catalytic activity">
    <reaction evidence="1 11">
        <text>1,2-dihydroxy-5-(methylsulfanyl)pent-1-en-3-one + O2 = 4-methylsulfanyl-2-oxobutanoate + formate + 2 H(+)</text>
        <dbReference type="Rhea" id="RHEA:24504"/>
        <dbReference type="ChEBI" id="CHEBI:15378"/>
        <dbReference type="ChEBI" id="CHEBI:15379"/>
        <dbReference type="ChEBI" id="CHEBI:15740"/>
        <dbReference type="ChEBI" id="CHEBI:16723"/>
        <dbReference type="ChEBI" id="CHEBI:49252"/>
        <dbReference type="EC" id="1.13.11.54"/>
    </reaction>
</comment>
<evidence type="ECO:0000256" key="4">
    <source>
        <dbReference type="ARBA" id="ARBA00022605"/>
    </source>
</evidence>
<dbReference type="PANTHER" id="PTHR23418:SF0">
    <property type="entry name" value="ACIREDUCTONE DIOXYGENASE"/>
    <property type="match status" value="1"/>
</dbReference>
<comment type="cofactor">
    <cofactor evidence="11">
        <name>Fe(2+)</name>
        <dbReference type="ChEBI" id="CHEBI:29033"/>
    </cofactor>
    <cofactor evidence="11">
        <name>Ni(2+)</name>
        <dbReference type="ChEBI" id="CHEBI:49786"/>
    </cofactor>
    <text evidence="11">Binds either 1 Fe or Ni cation per monomer. Iron-binding promotes an acireductone dioxygenase reaction producing 2-keto-4-methylthiobutyrate, while nickel-binding promotes an acireductone dioxygenase reaction producing 3-(methylsulfanyl)propanoate.</text>
</comment>
<evidence type="ECO:0000256" key="10">
    <source>
        <dbReference type="ARBA" id="ARBA00023242"/>
    </source>
</evidence>
<dbReference type="GO" id="GO:0010308">
    <property type="term" value="F:acireductone dioxygenase (Ni2+-requiring) activity"/>
    <property type="evidence" value="ECO:0007669"/>
    <property type="project" value="UniProtKB-UniRule"/>
</dbReference>
<feature type="binding site" evidence="11">
    <location>
        <position position="102"/>
    </location>
    <ligand>
        <name>Fe(2+)</name>
        <dbReference type="ChEBI" id="CHEBI:29033"/>
        <note>for iron-dependent acireductone dioxygenase activity</note>
    </ligand>
</feature>
<proteinExistence type="inferred from homology"/>
<keyword evidence="13" id="KW-1185">Reference proteome</keyword>
<evidence type="ECO:0000313" key="12">
    <source>
        <dbReference type="EMBL" id="GFO23754.1"/>
    </source>
</evidence>
<evidence type="ECO:0000256" key="3">
    <source>
        <dbReference type="ARBA" id="ARBA00022596"/>
    </source>
</evidence>
<evidence type="ECO:0000256" key="9">
    <source>
        <dbReference type="ARBA" id="ARBA00023167"/>
    </source>
</evidence>
<feature type="binding site" evidence="11">
    <location>
        <position position="102"/>
    </location>
    <ligand>
        <name>Ni(2+)</name>
        <dbReference type="ChEBI" id="CHEBI:49786"/>
        <note>for nickel-dependent acireductone dioxygenase activity</note>
    </ligand>
</feature>
<protein>
    <recommendedName>
        <fullName evidence="11">Acireductone dioxygenase</fullName>
    </recommendedName>
    <alternativeName>
        <fullName evidence="11">Acireductone dioxygenase (Fe(2+)-requiring)</fullName>
        <shortName evidence="11">ARD'</shortName>
        <shortName evidence="11">Fe-ARD</shortName>
        <ecNumber evidence="11">1.13.11.54</ecNumber>
    </alternativeName>
    <alternativeName>
        <fullName evidence="11">Acireductone dioxygenase (Ni(2+)-requiring)</fullName>
        <shortName evidence="11">ARD</shortName>
        <shortName evidence="11">Ni-ARD</shortName>
        <ecNumber evidence="11">1.13.11.53</ecNumber>
    </alternativeName>
</protein>
<feature type="binding site" evidence="11">
    <location>
        <position position="100"/>
    </location>
    <ligand>
        <name>Fe(2+)</name>
        <dbReference type="ChEBI" id="CHEBI:29033"/>
        <note>for iron-dependent acireductone dioxygenase activity</note>
    </ligand>
</feature>
<keyword evidence="5 11" id="KW-0479">Metal-binding</keyword>
<comment type="function">
    <text evidence="11">Catalyzes 2 different reactions between oxygen and the acireductone 1,2-dihydroxy-3-keto-5-methylthiopentene (DHK-MTPene) depending upon the metal bound in the active site. Fe-containing acireductone dioxygenase (Fe-ARD) produces formate and 2-keto-4-methylthiobutyrate (KMTB), the alpha-ketoacid precursor of methionine in the methionine recycle pathway. Ni-containing acireductone dioxygenase (Ni-ARD) produces methylthiopropionate, carbon monoxide and formate, and does not lie on the methionine recycle pathway.</text>
</comment>
<evidence type="ECO:0000256" key="6">
    <source>
        <dbReference type="ARBA" id="ARBA00022964"/>
    </source>
</evidence>
<comment type="similarity">
    <text evidence="11">Belongs to the acireductone dioxygenase (ARD) family.</text>
</comment>
<keyword evidence="8 11" id="KW-0408">Iron</keyword>
<feature type="binding site" evidence="11">
    <location>
        <position position="106"/>
    </location>
    <ligand>
        <name>Fe(2+)</name>
        <dbReference type="ChEBI" id="CHEBI:29033"/>
        <note>for iron-dependent acireductone dioxygenase activity</note>
    </ligand>
</feature>
<dbReference type="EMBL" id="BLXT01005528">
    <property type="protein sequence ID" value="GFO23754.1"/>
    <property type="molecule type" value="Genomic_DNA"/>
</dbReference>